<comment type="subcellular location">
    <subcellularLocation>
        <location evidence="2">Cytoplasm</location>
        <location evidence="2">Nucleoid</location>
    </subcellularLocation>
</comment>
<name>A0A0S7Y120_UNCSA</name>
<sequence length="103" mass="11354">MIFGNMGEMMKMAREMQGQLKTIKDELAKEIYEGSAQGVVAKVSGDMELKEIKIDRQVLDPDNLNRLEKQVEEATRKALKTAKDAAARKMKGITGGLGLPGIF</sequence>
<comment type="function">
    <text evidence="2">Binds to DNA and alters its conformation. May be involved in regulation of gene expression, nucleoid organization and DNA protection.</text>
</comment>
<evidence type="ECO:0000313" key="3">
    <source>
        <dbReference type="EMBL" id="KPJ68414.1"/>
    </source>
</evidence>
<dbReference type="InterPro" id="IPR036894">
    <property type="entry name" value="YbaB-like_sf"/>
</dbReference>
<dbReference type="NCBIfam" id="TIGR00103">
    <property type="entry name" value="DNA_YbaB_EbfC"/>
    <property type="match status" value="1"/>
</dbReference>
<dbReference type="Gene3D" id="3.30.1310.10">
    <property type="entry name" value="Nucleoid-associated protein YbaB-like domain"/>
    <property type="match status" value="1"/>
</dbReference>
<keyword evidence="2" id="KW-0963">Cytoplasm</keyword>
<comment type="similarity">
    <text evidence="2">Belongs to the YbaB/EbfC family.</text>
</comment>
<dbReference type="PANTHER" id="PTHR33449:SF1">
    <property type="entry name" value="NUCLEOID-ASSOCIATED PROTEIN YBAB"/>
    <property type="match status" value="1"/>
</dbReference>
<dbReference type="AlphaFoldDB" id="A0A0S7Y120"/>
<accession>A0A0S7Y120</accession>
<gene>
    <name evidence="3" type="ORF">AMJ44_06540</name>
</gene>
<comment type="caution">
    <text evidence="3">The sequence shown here is derived from an EMBL/GenBank/DDBJ whole genome shotgun (WGS) entry which is preliminary data.</text>
</comment>
<dbReference type="HAMAP" id="MF_00274">
    <property type="entry name" value="DNA_YbaB_EbfC"/>
    <property type="match status" value="1"/>
</dbReference>
<organism evidence="3 4">
    <name type="scientific">candidate division WOR-1 bacterium DG_54_3</name>
    <dbReference type="NCBI Taxonomy" id="1703775"/>
    <lineage>
        <taxon>Bacteria</taxon>
        <taxon>Bacillati</taxon>
        <taxon>Saganbacteria</taxon>
    </lineage>
</organism>
<dbReference type="Pfam" id="PF02575">
    <property type="entry name" value="YbaB_DNA_bd"/>
    <property type="match status" value="1"/>
</dbReference>
<keyword evidence="1 2" id="KW-0238">DNA-binding</keyword>
<evidence type="ECO:0000313" key="4">
    <source>
        <dbReference type="Proteomes" id="UP000051861"/>
    </source>
</evidence>
<protein>
    <recommendedName>
        <fullName evidence="2">Nucleoid-associated protein AMJ44_06540</fullName>
    </recommendedName>
</protein>
<dbReference type="InterPro" id="IPR004401">
    <property type="entry name" value="YbaB/EbfC"/>
</dbReference>
<comment type="subunit">
    <text evidence="2">Homodimer.</text>
</comment>
<proteinExistence type="inferred from homology"/>
<dbReference type="GO" id="GO:0003677">
    <property type="term" value="F:DNA binding"/>
    <property type="evidence" value="ECO:0007669"/>
    <property type="project" value="UniProtKB-UniRule"/>
</dbReference>
<dbReference type="EMBL" id="LIZX01000053">
    <property type="protein sequence ID" value="KPJ68414.1"/>
    <property type="molecule type" value="Genomic_DNA"/>
</dbReference>
<dbReference type="PIRSF" id="PIRSF004555">
    <property type="entry name" value="UCP004555"/>
    <property type="match status" value="1"/>
</dbReference>
<evidence type="ECO:0000256" key="1">
    <source>
        <dbReference type="ARBA" id="ARBA00023125"/>
    </source>
</evidence>
<reference evidence="3 4" key="1">
    <citation type="journal article" date="2015" name="Microbiome">
        <title>Genomic resolution of linkages in carbon, nitrogen, and sulfur cycling among widespread estuary sediment bacteria.</title>
        <authorList>
            <person name="Baker B.J."/>
            <person name="Lazar C.S."/>
            <person name="Teske A.P."/>
            <person name="Dick G.J."/>
        </authorList>
    </citation>
    <scope>NUCLEOTIDE SEQUENCE [LARGE SCALE GENOMIC DNA]</scope>
    <source>
        <strain evidence="3">DG_54_3</strain>
    </source>
</reference>
<dbReference type="Proteomes" id="UP000051861">
    <property type="component" value="Unassembled WGS sequence"/>
</dbReference>
<dbReference type="GO" id="GO:0043590">
    <property type="term" value="C:bacterial nucleoid"/>
    <property type="evidence" value="ECO:0007669"/>
    <property type="project" value="UniProtKB-UniRule"/>
</dbReference>
<dbReference type="GO" id="GO:0005829">
    <property type="term" value="C:cytosol"/>
    <property type="evidence" value="ECO:0007669"/>
    <property type="project" value="TreeGrafter"/>
</dbReference>
<evidence type="ECO:0000256" key="2">
    <source>
        <dbReference type="HAMAP-Rule" id="MF_00274"/>
    </source>
</evidence>
<dbReference type="PANTHER" id="PTHR33449">
    <property type="entry name" value="NUCLEOID-ASSOCIATED PROTEIN YBAB"/>
    <property type="match status" value="1"/>
</dbReference>
<dbReference type="SUPFAM" id="SSF82607">
    <property type="entry name" value="YbaB-like"/>
    <property type="match status" value="1"/>
</dbReference>